<dbReference type="AlphaFoldDB" id="A0AAV9CNK8"/>
<dbReference type="InterPro" id="IPR026961">
    <property type="entry name" value="PGG_dom"/>
</dbReference>
<feature type="transmembrane region" description="Helical" evidence="8">
    <location>
        <begin position="360"/>
        <end position="383"/>
    </location>
</feature>
<reference evidence="10" key="2">
    <citation type="submission" date="2023-06" db="EMBL/GenBank/DDBJ databases">
        <authorList>
            <person name="Ma L."/>
            <person name="Liu K.-W."/>
            <person name="Li Z."/>
            <person name="Hsiao Y.-Y."/>
            <person name="Qi Y."/>
            <person name="Fu T."/>
            <person name="Tang G."/>
            <person name="Zhang D."/>
            <person name="Sun W.-H."/>
            <person name="Liu D.-K."/>
            <person name="Li Y."/>
            <person name="Chen G.-Z."/>
            <person name="Liu X.-D."/>
            <person name="Liao X.-Y."/>
            <person name="Jiang Y.-T."/>
            <person name="Yu X."/>
            <person name="Hao Y."/>
            <person name="Huang J."/>
            <person name="Zhao X.-W."/>
            <person name="Ke S."/>
            <person name="Chen Y.-Y."/>
            <person name="Wu W.-L."/>
            <person name="Hsu J.-L."/>
            <person name="Lin Y.-F."/>
            <person name="Huang M.-D."/>
            <person name="Li C.-Y."/>
            <person name="Huang L."/>
            <person name="Wang Z.-W."/>
            <person name="Zhao X."/>
            <person name="Zhong W.-Y."/>
            <person name="Peng D.-H."/>
            <person name="Ahmad S."/>
            <person name="Lan S."/>
            <person name="Zhang J.-S."/>
            <person name="Tsai W.-C."/>
            <person name="Van De Peer Y."/>
            <person name="Liu Z.-J."/>
        </authorList>
    </citation>
    <scope>NUCLEOTIDE SEQUENCE</scope>
    <source>
        <strain evidence="10">CP</strain>
        <tissue evidence="10">Leaves</tissue>
    </source>
</reference>
<dbReference type="Pfam" id="PF00023">
    <property type="entry name" value="Ank"/>
    <property type="match status" value="1"/>
</dbReference>
<evidence type="ECO:0000256" key="4">
    <source>
        <dbReference type="ARBA" id="ARBA00022989"/>
    </source>
</evidence>
<evidence type="ECO:0000256" key="7">
    <source>
        <dbReference type="PROSITE-ProRule" id="PRU00023"/>
    </source>
</evidence>
<dbReference type="EMBL" id="JAUJYO010000018">
    <property type="protein sequence ID" value="KAK1290229.1"/>
    <property type="molecule type" value="Genomic_DNA"/>
</dbReference>
<dbReference type="PROSITE" id="PS50088">
    <property type="entry name" value="ANK_REPEAT"/>
    <property type="match status" value="1"/>
</dbReference>
<evidence type="ECO:0000256" key="5">
    <source>
        <dbReference type="ARBA" id="ARBA00023043"/>
    </source>
</evidence>
<evidence type="ECO:0000256" key="3">
    <source>
        <dbReference type="ARBA" id="ARBA00022737"/>
    </source>
</evidence>
<evidence type="ECO:0000256" key="1">
    <source>
        <dbReference type="ARBA" id="ARBA00004141"/>
    </source>
</evidence>
<keyword evidence="5 7" id="KW-0040">ANK repeat</keyword>
<reference evidence="10" key="1">
    <citation type="journal article" date="2023" name="Nat. Commun.">
        <title>Diploid and tetraploid genomes of Acorus and the evolution of monocots.</title>
        <authorList>
            <person name="Ma L."/>
            <person name="Liu K.W."/>
            <person name="Li Z."/>
            <person name="Hsiao Y.Y."/>
            <person name="Qi Y."/>
            <person name="Fu T."/>
            <person name="Tang G.D."/>
            <person name="Zhang D."/>
            <person name="Sun W.H."/>
            <person name="Liu D.K."/>
            <person name="Li Y."/>
            <person name="Chen G.Z."/>
            <person name="Liu X.D."/>
            <person name="Liao X.Y."/>
            <person name="Jiang Y.T."/>
            <person name="Yu X."/>
            <person name="Hao Y."/>
            <person name="Huang J."/>
            <person name="Zhao X.W."/>
            <person name="Ke S."/>
            <person name="Chen Y.Y."/>
            <person name="Wu W.L."/>
            <person name="Hsu J.L."/>
            <person name="Lin Y.F."/>
            <person name="Huang M.D."/>
            <person name="Li C.Y."/>
            <person name="Huang L."/>
            <person name="Wang Z.W."/>
            <person name="Zhao X."/>
            <person name="Zhong W.Y."/>
            <person name="Peng D.H."/>
            <person name="Ahmad S."/>
            <person name="Lan S."/>
            <person name="Zhang J.S."/>
            <person name="Tsai W.C."/>
            <person name="Van de Peer Y."/>
            <person name="Liu Z.J."/>
        </authorList>
    </citation>
    <scope>NUCLEOTIDE SEQUENCE</scope>
    <source>
        <strain evidence="10">CP</strain>
    </source>
</reference>
<name>A0AAV9CNK8_ACOCL</name>
<dbReference type="PROSITE" id="PS50297">
    <property type="entry name" value="ANK_REP_REGION"/>
    <property type="match status" value="1"/>
</dbReference>
<dbReference type="PANTHER" id="PTHR24186">
    <property type="entry name" value="PROTEIN PHOSPHATASE 1 REGULATORY SUBUNIT"/>
    <property type="match status" value="1"/>
</dbReference>
<gene>
    <name evidence="10" type="ORF">QJS10_CPB18g01114</name>
</gene>
<keyword evidence="4 8" id="KW-1133">Transmembrane helix</keyword>
<protein>
    <recommendedName>
        <fullName evidence="9">PGG domain-containing protein</fullName>
    </recommendedName>
</protein>
<evidence type="ECO:0000313" key="10">
    <source>
        <dbReference type="EMBL" id="KAK1290229.1"/>
    </source>
</evidence>
<proteinExistence type="predicted"/>
<organism evidence="10 11">
    <name type="scientific">Acorus calamus</name>
    <name type="common">Sweet flag</name>
    <dbReference type="NCBI Taxonomy" id="4465"/>
    <lineage>
        <taxon>Eukaryota</taxon>
        <taxon>Viridiplantae</taxon>
        <taxon>Streptophyta</taxon>
        <taxon>Embryophyta</taxon>
        <taxon>Tracheophyta</taxon>
        <taxon>Spermatophyta</taxon>
        <taxon>Magnoliopsida</taxon>
        <taxon>Liliopsida</taxon>
        <taxon>Acoraceae</taxon>
        <taxon>Acorus</taxon>
    </lineage>
</organism>
<keyword evidence="2 8" id="KW-0812">Transmembrane</keyword>
<feature type="transmembrane region" description="Helical" evidence="8">
    <location>
        <begin position="395"/>
        <end position="424"/>
    </location>
</feature>
<comment type="subcellular location">
    <subcellularLocation>
        <location evidence="1">Membrane</location>
        <topology evidence="1">Multi-pass membrane protein</topology>
    </subcellularLocation>
</comment>
<keyword evidence="6 8" id="KW-0472">Membrane</keyword>
<dbReference type="Proteomes" id="UP001180020">
    <property type="component" value="Unassembled WGS sequence"/>
</dbReference>
<evidence type="ECO:0000256" key="8">
    <source>
        <dbReference type="SAM" id="Phobius"/>
    </source>
</evidence>
<dbReference type="Gene3D" id="1.25.40.20">
    <property type="entry name" value="Ankyrin repeat-containing domain"/>
    <property type="match status" value="1"/>
</dbReference>
<evidence type="ECO:0000259" key="9">
    <source>
        <dbReference type="Pfam" id="PF13962"/>
    </source>
</evidence>
<feature type="domain" description="PGG" evidence="9">
    <location>
        <begin position="290"/>
        <end position="383"/>
    </location>
</feature>
<dbReference type="SUPFAM" id="SSF48403">
    <property type="entry name" value="Ankyrin repeat"/>
    <property type="match status" value="1"/>
</dbReference>
<keyword evidence="11" id="KW-1185">Reference proteome</keyword>
<evidence type="ECO:0000313" key="11">
    <source>
        <dbReference type="Proteomes" id="UP001180020"/>
    </source>
</evidence>
<keyword evidence="3" id="KW-0677">Repeat</keyword>
<feature type="transmembrane region" description="Helical" evidence="8">
    <location>
        <begin position="297"/>
        <end position="315"/>
    </location>
</feature>
<dbReference type="Pfam" id="PF13962">
    <property type="entry name" value="PGG"/>
    <property type="match status" value="1"/>
</dbReference>
<dbReference type="InterPro" id="IPR002110">
    <property type="entry name" value="Ankyrin_rpt"/>
</dbReference>
<evidence type="ECO:0000256" key="2">
    <source>
        <dbReference type="ARBA" id="ARBA00022692"/>
    </source>
</evidence>
<dbReference type="GO" id="GO:0005886">
    <property type="term" value="C:plasma membrane"/>
    <property type="evidence" value="ECO:0007669"/>
    <property type="project" value="TreeGrafter"/>
</dbReference>
<feature type="transmembrane region" description="Helical" evidence="8">
    <location>
        <begin position="327"/>
        <end position="348"/>
    </location>
</feature>
<sequence length="448" mass="49115">MEKLMEASLVGDVTALLGLLPNDTLFNQMVYPPVTQTPLHASSMRGHTAFASMMLRLKPELSRTRNSEGYFPIHLASTWGRVDIVIEMVAADKSLARLCDGNGCTALHAAAANNQVEVLEALLKEEPGLAREVTAQGETALHVALKNFMIGAATHLIAHSKDILNVADGSGNTALHCAAARKQVQILNILLAEEEIQKNVENAYGLTPFDMIQQCSTGPNDAEIIRSLSHAGCKSGPRFTRQSSELIITTTPPSAVLAHHPTRVSTLCRWMKKLVPRDWNDWCKKDYECLKETQRSLMVVATLICAAAFQGGTSIPTNSKAGSDDLFLFLLFDMLALLLSASVIVFLVSGLPLKHRITTWLLTALLWLAVTFLVCAFMCGVFINDKGKNDYVVVLAFLAPWLGFMCIVFLYHFAVLVVVLLLWLGRKVKNNMAWLVKVVRGVGLYGLP</sequence>
<accession>A0AAV9CNK8</accession>
<comment type="caution">
    <text evidence="10">The sequence shown here is derived from an EMBL/GenBank/DDBJ whole genome shotgun (WGS) entry which is preliminary data.</text>
</comment>
<dbReference type="SMART" id="SM00248">
    <property type="entry name" value="ANK"/>
    <property type="match status" value="5"/>
</dbReference>
<dbReference type="PANTHER" id="PTHR24186:SF38">
    <property type="entry name" value="ANKYRIN REPEAT FAMILY PROTEIN"/>
    <property type="match status" value="1"/>
</dbReference>
<dbReference type="InterPro" id="IPR036770">
    <property type="entry name" value="Ankyrin_rpt-contain_sf"/>
</dbReference>
<dbReference type="Pfam" id="PF12796">
    <property type="entry name" value="Ank_2"/>
    <property type="match status" value="1"/>
</dbReference>
<feature type="repeat" description="ANK" evidence="7">
    <location>
        <begin position="102"/>
        <end position="124"/>
    </location>
</feature>
<evidence type="ECO:0000256" key="6">
    <source>
        <dbReference type="ARBA" id="ARBA00023136"/>
    </source>
</evidence>